<dbReference type="InterPro" id="IPR002510">
    <property type="entry name" value="Metalloprtase-TldD/E_N"/>
</dbReference>
<evidence type="ECO:0000313" key="6">
    <source>
        <dbReference type="Proteomes" id="UP000324927"/>
    </source>
</evidence>
<dbReference type="SUPFAM" id="SSF111283">
    <property type="entry name" value="Putative modulator of DNA gyrase, PmbA/TldD"/>
    <property type="match status" value="1"/>
</dbReference>
<dbReference type="GO" id="GO:0005829">
    <property type="term" value="C:cytosol"/>
    <property type="evidence" value="ECO:0007669"/>
    <property type="project" value="TreeGrafter"/>
</dbReference>
<dbReference type="GO" id="GO:0008237">
    <property type="term" value="F:metallopeptidase activity"/>
    <property type="evidence" value="ECO:0007669"/>
    <property type="project" value="InterPro"/>
</dbReference>
<comment type="caution">
    <text evidence="5">The sequence shown here is derived from an EMBL/GenBank/DDBJ whole genome shotgun (WGS) entry which is preliminary data.</text>
</comment>
<name>A0A5A9GUT2_AZOLI</name>
<dbReference type="Pfam" id="PF19290">
    <property type="entry name" value="PmbA_TldD_2nd"/>
    <property type="match status" value="1"/>
</dbReference>
<dbReference type="Proteomes" id="UP000324927">
    <property type="component" value="Unassembled WGS sequence"/>
</dbReference>
<feature type="domain" description="Metalloprotease TldD/E N-terminal" evidence="2">
    <location>
        <begin position="35"/>
        <end position="99"/>
    </location>
</feature>
<dbReference type="InterPro" id="IPR047657">
    <property type="entry name" value="PmbA"/>
</dbReference>
<evidence type="ECO:0000259" key="4">
    <source>
        <dbReference type="Pfam" id="PF19290"/>
    </source>
</evidence>
<dbReference type="Pfam" id="PF19289">
    <property type="entry name" value="PmbA_TldD_3rd"/>
    <property type="match status" value="1"/>
</dbReference>
<organism evidence="5 6">
    <name type="scientific">Azospirillum lipoferum</name>
    <dbReference type="NCBI Taxonomy" id="193"/>
    <lineage>
        <taxon>Bacteria</taxon>
        <taxon>Pseudomonadati</taxon>
        <taxon>Pseudomonadota</taxon>
        <taxon>Alphaproteobacteria</taxon>
        <taxon>Rhodospirillales</taxon>
        <taxon>Azospirillaceae</taxon>
        <taxon>Azospirillum</taxon>
    </lineage>
</organism>
<dbReference type="PANTHER" id="PTHR43421">
    <property type="entry name" value="METALLOPROTEASE PMBA"/>
    <property type="match status" value="1"/>
</dbReference>
<dbReference type="EMBL" id="VTTN01000001">
    <property type="protein sequence ID" value="KAA0598167.1"/>
    <property type="molecule type" value="Genomic_DNA"/>
</dbReference>
<proteinExistence type="inferred from homology"/>
<evidence type="ECO:0000256" key="1">
    <source>
        <dbReference type="ARBA" id="ARBA00005836"/>
    </source>
</evidence>
<accession>A0A5A9GUT2</accession>
<dbReference type="PANTHER" id="PTHR43421:SF1">
    <property type="entry name" value="METALLOPROTEASE PMBA"/>
    <property type="match status" value="1"/>
</dbReference>
<dbReference type="OrthoDB" id="9803618at2"/>
<dbReference type="InterPro" id="IPR045570">
    <property type="entry name" value="Metalloprtase-TldD/E_cen_dom"/>
</dbReference>
<feature type="domain" description="Metalloprotease TldD/E C-terminal" evidence="3">
    <location>
        <begin position="240"/>
        <end position="455"/>
    </location>
</feature>
<evidence type="ECO:0000259" key="3">
    <source>
        <dbReference type="Pfam" id="PF19289"/>
    </source>
</evidence>
<comment type="similarity">
    <text evidence="1">Belongs to the peptidase U62 family.</text>
</comment>
<dbReference type="GO" id="GO:0006508">
    <property type="term" value="P:proteolysis"/>
    <property type="evidence" value="ECO:0007669"/>
    <property type="project" value="InterPro"/>
</dbReference>
<gene>
    <name evidence="5" type="ORF">FZ942_03510</name>
</gene>
<dbReference type="AlphaFoldDB" id="A0A5A9GUT2"/>
<protein>
    <submittedName>
        <fullName evidence="5">TldD/PmbA family protein</fullName>
    </submittedName>
</protein>
<dbReference type="Gene3D" id="3.30.2290.10">
    <property type="entry name" value="PmbA/TldD superfamily"/>
    <property type="match status" value="1"/>
</dbReference>
<dbReference type="RefSeq" id="WP_149229767.1">
    <property type="nucleotide sequence ID" value="NZ_JALJXJ010000014.1"/>
</dbReference>
<reference evidence="5 6" key="1">
    <citation type="submission" date="2019-08" db="EMBL/GenBank/DDBJ databases">
        <authorList>
            <person name="Grouzdev D."/>
            <person name="Tikhonova E."/>
            <person name="Kravchenko I."/>
        </authorList>
    </citation>
    <scope>NUCLEOTIDE SEQUENCE [LARGE SCALE GENOMIC DNA]</scope>
    <source>
        <strain evidence="5 6">59b</strain>
    </source>
</reference>
<feature type="domain" description="Metalloprotease TldD/E central" evidence="4">
    <location>
        <begin position="128"/>
        <end position="232"/>
    </location>
</feature>
<dbReference type="InterPro" id="IPR036059">
    <property type="entry name" value="TldD/PmbA_sf"/>
</dbReference>
<keyword evidence="6" id="KW-1185">Reference proteome</keyword>
<dbReference type="Pfam" id="PF01523">
    <property type="entry name" value="PmbA_TldD_1st"/>
    <property type="match status" value="1"/>
</dbReference>
<evidence type="ECO:0000259" key="2">
    <source>
        <dbReference type="Pfam" id="PF01523"/>
    </source>
</evidence>
<evidence type="ECO:0000313" key="5">
    <source>
        <dbReference type="EMBL" id="KAA0598167.1"/>
    </source>
</evidence>
<dbReference type="InterPro" id="IPR045569">
    <property type="entry name" value="Metalloprtase-TldD/E_C"/>
</dbReference>
<dbReference type="InterPro" id="IPR035068">
    <property type="entry name" value="TldD/PmbA_N"/>
</dbReference>
<sequence length="456" mass="48567">MTVSPNDQHRTDPSGVLNLLDDLIVKARAAGADAADAVLFDSASVSLAHRLGKTEKLERSESGDLGLRVFVGKRQAIVSSTDRSAKALDELVERAIAMARVVPEDGFAGIADPEQLARSWPDLDICDAEEPSSETLIERARIAEEAALAVQGVTNSEGGDAGWSRSTIAIAASNGFAGCYGVSRQSLSASVLAGTGTGMERDYDYDSKVYGADLRDPAEIGREAGERAVRRLNPRRVKSCKVPVVFDPRVSRGLLGHLTGAISGPSIARGTSFLKDRMGQQIFAPSITIVDDPHVKRGLRSRPFDAEGVEVSRRTLIEDGVLTTWLLDLRSARQLGLTTTGHAARGTSGPPGPAPANVYMAAGKRSRTDMLAEIKDGFYVTDLMGMGVNGVTGDYSRGAGGFWIENGQITYPVNEITIAGNLKDMFLNMEAADDLELRFGMDAPTVRIDGMTIAGL</sequence>